<feature type="compositionally biased region" description="Polar residues" evidence="1">
    <location>
        <begin position="45"/>
        <end position="59"/>
    </location>
</feature>
<evidence type="ECO:0000313" key="2">
    <source>
        <dbReference type="EMBL" id="MCH6268962.1"/>
    </source>
</evidence>
<accession>A0A9J6MZ29</accession>
<proteinExistence type="predicted"/>
<keyword evidence="3" id="KW-1185">Reference proteome</keyword>
<organism evidence="2 3">
    <name type="scientific">Neobacillus citreus</name>
    <dbReference type="NCBI Taxonomy" id="2833578"/>
    <lineage>
        <taxon>Bacteria</taxon>
        <taxon>Bacillati</taxon>
        <taxon>Bacillota</taxon>
        <taxon>Bacilli</taxon>
        <taxon>Bacillales</taxon>
        <taxon>Bacillaceae</taxon>
        <taxon>Neobacillus</taxon>
    </lineage>
</organism>
<evidence type="ECO:0000256" key="1">
    <source>
        <dbReference type="SAM" id="MobiDB-lite"/>
    </source>
</evidence>
<protein>
    <submittedName>
        <fullName evidence="2">Uncharacterized protein</fullName>
    </submittedName>
</protein>
<feature type="compositionally biased region" description="Polar residues" evidence="1">
    <location>
        <begin position="1"/>
        <end position="28"/>
    </location>
</feature>
<name>A0A9J6MZ29_9BACI</name>
<dbReference type="AlphaFoldDB" id="A0A9J6MZ29"/>
<sequence length="59" mass="6412">MKNIMGQSPSNKQQKGKSLTNGQNSGTQYHEEHAGNIEGYGQPHPITNSIDTKTNNTKA</sequence>
<evidence type="ECO:0000313" key="3">
    <source>
        <dbReference type="Proteomes" id="UP000677265"/>
    </source>
</evidence>
<comment type="caution">
    <text evidence="2">The sequence shown here is derived from an EMBL/GenBank/DDBJ whole genome shotgun (WGS) entry which is preliminary data.</text>
</comment>
<reference evidence="2 3" key="1">
    <citation type="submission" date="2022-03" db="EMBL/GenBank/DDBJ databases">
        <title>Novel Bacillus species.</title>
        <authorList>
            <person name="Liu G."/>
        </authorList>
    </citation>
    <scope>NUCLEOTIDE SEQUENCE [LARGE SCALE GENOMIC DNA]</scope>
    <source>
        <strain evidence="2 3">FJAT-50051</strain>
    </source>
</reference>
<feature type="region of interest" description="Disordered" evidence="1">
    <location>
        <begin position="1"/>
        <end position="59"/>
    </location>
</feature>
<dbReference type="EMBL" id="JAGYPE020000073">
    <property type="protein sequence ID" value="MCH6268962.1"/>
    <property type="molecule type" value="Genomic_DNA"/>
</dbReference>
<dbReference type="Proteomes" id="UP000677265">
    <property type="component" value="Unassembled WGS sequence"/>
</dbReference>
<dbReference type="RefSeq" id="WP_241114095.1">
    <property type="nucleotide sequence ID" value="NZ_JAGYPE020000073.1"/>
</dbReference>
<gene>
    <name evidence="2" type="ORF">KHB02_025870</name>
</gene>